<protein>
    <submittedName>
        <fullName evidence="3">Glycosyltransferase</fullName>
    </submittedName>
</protein>
<dbReference type="Pfam" id="PF13692">
    <property type="entry name" value="Glyco_trans_1_4"/>
    <property type="match status" value="1"/>
</dbReference>
<name>A0A7M4D6U7_9BACT</name>
<dbReference type="Proteomes" id="UP000462449">
    <property type="component" value="Unassembled WGS sequence"/>
</dbReference>
<dbReference type="OrthoDB" id="1099934at2"/>
<proteinExistence type="predicted"/>
<dbReference type="PANTHER" id="PTHR12526">
    <property type="entry name" value="GLYCOSYLTRANSFERASE"/>
    <property type="match status" value="1"/>
</dbReference>
<comment type="caution">
    <text evidence="3">The sequence shown here is derived from an EMBL/GenBank/DDBJ whole genome shotgun (WGS) entry which is preliminary data.</text>
</comment>
<reference evidence="4 5" key="1">
    <citation type="submission" date="2019-11" db="EMBL/GenBank/DDBJ databases">
        <title>Draft genome sequence of Labilibaculum sp. strain SYP isolated from Black Sea.</title>
        <authorList>
            <person name="Yadav S."/>
            <person name="Villanueva L."/>
        </authorList>
    </citation>
    <scope>NUCLEOTIDE SEQUENCE [LARGE SCALE GENOMIC DNA]</scope>
    <source>
        <strain evidence="4 5">44</strain>
    </source>
</reference>
<organism evidence="3 6">
    <name type="scientific">Labilibaculum euxinus</name>
    <dbReference type="NCBI Taxonomy" id="2686357"/>
    <lineage>
        <taxon>Bacteria</taxon>
        <taxon>Pseudomonadati</taxon>
        <taxon>Bacteroidota</taxon>
        <taxon>Bacteroidia</taxon>
        <taxon>Marinilabiliales</taxon>
        <taxon>Marinifilaceae</taxon>
        <taxon>Labilibaculum</taxon>
    </lineage>
</organism>
<accession>A0A7M4D6U7</accession>
<dbReference type="AlphaFoldDB" id="A0A7M4D6U7"/>
<evidence type="ECO:0000313" key="5">
    <source>
        <dbReference type="Proteomes" id="UP000285951"/>
    </source>
</evidence>
<dbReference type="EMBL" id="QTZN02000023">
    <property type="protein sequence ID" value="MVB07581.1"/>
    <property type="molecule type" value="Genomic_DNA"/>
</dbReference>
<keyword evidence="1" id="KW-0328">Glycosyltransferase</keyword>
<dbReference type="GO" id="GO:0016757">
    <property type="term" value="F:glycosyltransferase activity"/>
    <property type="evidence" value="ECO:0007669"/>
    <property type="project" value="UniProtKB-KW"/>
</dbReference>
<gene>
    <name evidence="4" type="ORF">DWB62_011170</name>
    <name evidence="3" type="ORF">GNY23_11170</name>
</gene>
<evidence type="ECO:0000256" key="1">
    <source>
        <dbReference type="ARBA" id="ARBA00022676"/>
    </source>
</evidence>
<dbReference type="RefSeq" id="WP_156196020.1">
    <property type="nucleotide sequence ID" value="NZ_QTZN02000023.1"/>
</dbReference>
<evidence type="ECO:0000256" key="2">
    <source>
        <dbReference type="ARBA" id="ARBA00022679"/>
    </source>
</evidence>
<evidence type="ECO:0000313" key="4">
    <source>
        <dbReference type="EMBL" id="MVB07581.1"/>
    </source>
</evidence>
<keyword evidence="5" id="KW-1185">Reference proteome</keyword>
<evidence type="ECO:0000313" key="6">
    <source>
        <dbReference type="Proteomes" id="UP000462449"/>
    </source>
</evidence>
<reference evidence="3 6" key="2">
    <citation type="submission" date="2019-12" db="EMBL/GenBank/DDBJ databases">
        <title>Draft genome sequence of Labilibaculum sp. strain 44 isolated from deep waters of Black Sea.</title>
        <authorList>
            <person name="Yadav S."/>
            <person name="Villanueva L."/>
        </authorList>
    </citation>
    <scope>NUCLEOTIDE SEQUENCE [LARGE SCALE GENOMIC DNA]</scope>
    <source>
        <strain evidence="3 6">44</strain>
    </source>
</reference>
<dbReference type="Proteomes" id="UP000285951">
    <property type="component" value="Unassembled WGS sequence"/>
</dbReference>
<keyword evidence="2 3" id="KW-0808">Transferase</keyword>
<sequence length="360" mass="42682">MTKKKLLLISPSQFGYLTDYYFYCKYLKDEYVITFLCFDESLKKISISSVTVKYLPVDGNRILRYIRWLKFIFREFRQQDYDIIFLYSFKFCSLLKIFSGSRLLVLDIRTGSVKENYLVNTIQNWRLRFESYFFNQITIISKGLINHLKINSSKCHWLPLGAEILKDSNCGYNRLKLLYVGTLNHRRLQETVIGFSMFYEEYGDEIECSYNIFGFGSEKEERLLQDAIKELNLSKIVHFHGRKNLTEILDYYRESNIGVCYIPITPYFDFQPPTKTFEYILAGMVCIGTATVENSNLINDENGILCRDTSESFYEALQEYHQKRHLFKYDSVVSSLEDYRWDKIVNGNFKPYLNRLMDNA</sequence>
<dbReference type="Gene3D" id="3.40.50.2000">
    <property type="entry name" value="Glycogen Phosphorylase B"/>
    <property type="match status" value="1"/>
</dbReference>
<dbReference type="EMBL" id="WOTW01000023">
    <property type="protein sequence ID" value="MUP38376.1"/>
    <property type="molecule type" value="Genomic_DNA"/>
</dbReference>
<dbReference type="PANTHER" id="PTHR12526:SF629">
    <property type="entry name" value="TEICHURONIC ACID BIOSYNTHESIS GLYCOSYLTRANSFERASE TUAH-RELATED"/>
    <property type="match status" value="1"/>
</dbReference>
<evidence type="ECO:0000313" key="3">
    <source>
        <dbReference type="EMBL" id="MUP38376.1"/>
    </source>
</evidence>
<dbReference type="SUPFAM" id="SSF53756">
    <property type="entry name" value="UDP-Glycosyltransferase/glycogen phosphorylase"/>
    <property type="match status" value="1"/>
</dbReference>